<proteinExistence type="predicted"/>
<reference evidence="1" key="2">
    <citation type="submission" date="2020-09" db="EMBL/GenBank/DDBJ databases">
        <authorList>
            <person name="Sun Q."/>
            <person name="Zhou Y."/>
        </authorList>
    </citation>
    <scope>NUCLEOTIDE SEQUENCE</scope>
    <source>
        <strain evidence="1">CGMCC 1.16012</strain>
    </source>
</reference>
<dbReference type="EMBL" id="BMKN01000002">
    <property type="protein sequence ID" value="GGE57399.1"/>
    <property type="molecule type" value="Genomic_DNA"/>
</dbReference>
<dbReference type="AlphaFoldDB" id="A0A917AJX9"/>
<comment type="caution">
    <text evidence="1">The sequence shown here is derived from an EMBL/GenBank/DDBJ whole genome shotgun (WGS) entry which is preliminary data.</text>
</comment>
<evidence type="ECO:0000313" key="1">
    <source>
        <dbReference type="EMBL" id="GGE57399.1"/>
    </source>
</evidence>
<sequence length="158" mass="17482">MSGILQPRIMADVGELARTQVAFENARHVYVDEGAGYPMLKQQYGVGDVLADCRHLRQPFALRREETTVLRCVFGEGIQRDSPPLPETDGFEDFFEILDRRSGQSTPVRIFTIKGAVKVGDSFSACSLEENFDADLLVGARTGRTPRQAPPILGEPVE</sequence>
<evidence type="ECO:0000313" key="2">
    <source>
        <dbReference type="Proteomes" id="UP000606730"/>
    </source>
</evidence>
<keyword evidence="2" id="KW-1185">Reference proteome</keyword>
<protein>
    <submittedName>
        <fullName evidence="1">Uncharacterized protein</fullName>
    </submittedName>
</protein>
<gene>
    <name evidence="1" type="ORF">GCM10011517_26470</name>
</gene>
<name>A0A917AJX9_9RHOB</name>
<dbReference type="Proteomes" id="UP000606730">
    <property type="component" value="Unassembled WGS sequence"/>
</dbReference>
<accession>A0A917AJX9</accession>
<reference evidence="1" key="1">
    <citation type="journal article" date="2014" name="Int. J. Syst. Evol. Microbiol.">
        <title>Complete genome sequence of Corynebacterium casei LMG S-19264T (=DSM 44701T), isolated from a smear-ripened cheese.</title>
        <authorList>
            <consortium name="US DOE Joint Genome Institute (JGI-PGF)"/>
            <person name="Walter F."/>
            <person name="Albersmeier A."/>
            <person name="Kalinowski J."/>
            <person name="Ruckert C."/>
        </authorList>
    </citation>
    <scope>NUCLEOTIDE SEQUENCE</scope>
    <source>
        <strain evidence="1">CGMCC 1.16012</strain>
    </source>
</reference>
<organism evidence="1 2">
    <name type="scientific">Actibacterium pelagium</name>
    <dbReference type="NCBI Taxonomy" id="2029103"/>
    <lineage>
        <taxon>Bacteria</taxon>
        <taxon>Pseudomonadati</taxon>
        <taxon>Pseudomonadota</taxon>
        <taxon>Alphaproteobacteria</taxon>
        <taxon>Rhodobacterales</taxon>
        <taxon>Roseobacteraceae</taxon>
        <taxon>Actibacterium</taxon>
    </lineage>
</organism>